<reference evidence="3" key="1">
    <citation type="journal article" date="2019" name="Int. J. Syst. Evol. Microbiol.">
        <title>The Global Catalogue of Microorganisms (GCM) 10K type strain sequencing project: providing services to taxonomists for standard genome sequencing and annotation.</title>
        <authorList>
            <consortium name="The Broad Institute Genomics Platform"/>
            <consortium name="The Broad Institute Genome Sequencing Center for Infectious Disease"/>
            <person name="Wu L."/>
            <person name="Ma J."/>
        </authorList>
    </citation>
    <scope>NUCLEOTIDE SEQUENCE [LARGE SCALE GENOMIC DNA]</scope>
    <source>
        <strain evidence="3">CCUG 62974</strain>
    </source>
</reference>
<keyword evidence="1" id="KW-1133">Transmembrane helix</keyword>
<evidence type="ECO:0000313" key="2">
    <source>
        <dbReference type="EMBL" id="MFD0889610.1"/>
    </source>
</evidence>
<sequence length="70" mass="7500">WRPGRLLRALAFGFGAAVLVCVLSGLIMAILVGGSGYVSEASTRGVYVLAILFGLIAGVWIGVRRWRRLP</sequence>
<protein>
    <submittedName>
        <fullName evidence="2">Uncharacterized protein</fullName>
    </submittedName>
</protein>
<keyword evidence="3" id="KW-1185">Reference proteome</keyword>
<gene>
    <name evidence="2" type="ORF">ACFQ08_34165</name>
</gene>
<feature type="non-terminal residue" evidence="2">
    <location>
        <position position="1"/>
    </location>
</feature>
<name>A0ABW3E3R3_9ACTN</name>
<comment type="caution">
    <text evidence="2">The sequence shown here is derived from an EMBL/GenBank/DDBJ whole genome shotgun (WGS) entry which is preliminary data.</text>
</comment>
<feature type="transmembrane region" description="Helical" evidence="1">
    <location>
        <begin position="12"/>
        <end position="33"/>
    </location>
</feature>
<dbReference type="Proteomes" id="UP001597024">
    <property type="component" value="Unassembled WGS sequence"/>
</dbReference>
<feature type="transmembrane region" description="Helical" evidence="1">
    <location>
        <begin position="45"/>
        <end position="63"/>
    </location>
</feature>
<keyword evidence="1" id="KW-0472">Membrane</keyword>
<dbReference type="EMBL" id="JBHTHX010001929">
    <property type="protein sequence ID" value="MFD0889610.1"/>
    <property type="molecule type" value="Genomic_DNA"/>
</dbReference>
<evidence type="ECO:0000313" key="3">
    <source>
        <dbReference type="Proteomes" id="UP001597024"/>
    </source>
</evidence>
<keyword evidence="1" id="KW-0812">Transmembrane</keyword>
<accession>A0ABW3E3R3</accession>
<proteinExistence type="predicted"/>
<evidence type="ECO:0000256" key="1">
    <source>
        <dbReference type="SAM" id="Phobius"/>
    </source>
</evidence>
<organism evidence="2 3">
    <name type="scientific">Streptosporangium algeriense</name>
    <dbReference type="NCBI Taxonomy" id="1682748"/>
    <lineage>
        <taxon>Bacteria</taxon>
        <taxon>Bacillati</taxon>
        <taxon>Actinomycetota</taxon>
        <taxon>Actinomycetes</taxon>
        <taxon>Streptosporangiales</taxon>
        <taxon>Streptosporangiaceae</taxon>
        <taxon>Streptosporangium</taxon>
    </lineage>
</organism>